<name>A0A5C1QT59_9SPIO</name>
<gene>
    <name evidence="1" type="ORF">EXM22_17800</name>
</gene>
<dbReference type="SUPFAM" id="SSF53756">
    <property type="entry name" value="UDP-Glycosyltransferase/glycogen phosphorylase"/>
    <property type="match status" value="1"/>
</dbReference>
<protein>
    <recommendedName>
        <fullName evidence="3">Glycosyltransferase</fullName>
    </recommendedName>
</protein>
<evidence type="ECO:0000313" key="1">
    <source>
        <dbReference type="EMBL" id="QEN09746.1"/>
    </source>
</evidence>
<dbReference type="KEGG" id="ock:EXM22_17800"/>
<dbReference type="EMBL" id="CP036150">
    <property type="protein sequence ID" value="QEN09746.1"/>
    <property type="molecule type" value="Genomic_DNA"/>
</dbReference>
<organism evidence="1 2">
    <name type="scientific">Oceanispirochaeta crateris</name>
    <dbReference type="NCBI Taxonomy" id="2518645"/>
    <lineage>
        <taxon>Bacteria</taxon>
        <taxon>Pseudomonadati</taxon>
        <taxon>Spirochaetota</taxon>
        <taxon>Spirochaetia</taxon>
        <taxon>Spirochaetales</taxon>
        <taxon>Spirochaetaceae</taxon>
        <taxon>Oceanispirochaeta</taxon>
    </lineage>
</organism>
<keyword evidence="2" id="KW-1185">Reference proteome</keyword>
<dbReference type="Proteomes" id="UP000324209">
    <property type="component" value="Chromosome"/>
</dbReference>
<reference evidence="1 2" key="1">
    <citation type="submission" date="2019-02" db="EMBL/GenBank/DDBJ databases">
        <title>Complete Genome Sequence and Methylome Analysis of free living Spirochaetas.</title>
        <authorList>
            <person name="Fomenkov A."/>
            <person name="Dubinina G."/>
            <person name="Leshcheva N."/>
            <person name="Mikheeva N."/>
            <person name="Grabovich M."/>
            <person name="Vincze T."/>
            <person name="Roberts R.J."/>
        </authorList>
    </citation>
    <scope>NUCLEOTIDE SEQUENCE [LARGE SCALE GENOMIC DNA]</scope>
    <source>
        <strain evidence="1 2">K2</strain>
    </source>
</reference>
<accession>A0A5C1QT59</accession>
<dbReference type="RefSeq" id="WP_149487818.1">
    <property type="nucleotide sequence ID" value="NZ_CP036150.1"/>
</dbReference>
<evidence type="ECO:0008006" key="3">
    <source>
        <dbReference type="Google" id="ProtNLM"/>
    </source>
</evidence>
<evidence type="ECO:0000313" key="2">
    <source>
        <dbReference type="Proteomes" id="UP000324209"/>
    </source>
</evidence>
<dbReference type="AlphaFoldDB" id="A0A5C1QT59"/>
<proteinExistence type="predicted"/>
<sequence>MKDKKIDLIIIHYHLLPGGVTDVIKHSLPPLAGLEMIKSIKILCGKKENTNKMQDSIHSLNRERTNTPISLEVLPELDYRSNQKDPLSPESLKDLLMRKYGSSDSIWLIHNYQLGKNWAFTSALNSIAREGKQKMIYQIHDFPECARYSNLNELKTNLPGSLYPSSESLKYCVINVRDFKIMKDAGMTEGRIHLLENPVPLQENPSKKSINKPELKQKLKANAPMESKFDPEGELWLYPVRSIRRKNVLEGGFLCNLLKDPVNLILTLPGISVQEKKYSDLCEKAFARGLIPGFWGTGTLPAEADISYQEMISGSDLIFSSSVQEGFGYMYLNALVWQKPLLARQLDIMEGFTPLMKDYPAHLYDSILVPLDTPLKEQLQKDYGRRLDELKAYLPSGIKEKLHNDLHLLLTEESVDFSYLPPTDQFSFLEKCQSPRFVSECRDLNAPLLEKIESLKSLKVSDKENLIYENYGDDAYQKAFMRILKSFEHPYKGMKEEEGEEETVDRSLQREFSRLEFFRLLYR</sequence>
<dbReference type="OrthoDB" id="9764674at2"/>